<gene>
    <name evidence="2" type="ORF">SAMN05660464_4141</name>
</gene>
<dbReference type="RefSeq" id="WP_091113927.1">
    <property type="nucleotide sequence ID" value="NZ_FOWQ01000008.1"/>
</dbReference>
<dbReference type="InterPro" id="IPR050789">
    <property type="entry name" value="Diverse_Enzym_Activities"/>
</dbReference>
<keyword evidence="3" id="KW-1185">Reference proteome</keyword>
<sequence length="418" mass="45786">MTQVESRLTSPESVGMSANRLERIAPALQEYVDERGYPGFTTLVSRRGRLVHEGRIGWQDREAEVPLAEDTIYRLYSMTKPIICTALMTLFEEGRFQLVDPVAKWIPAFGATKIAGPGGTLEDQSPLRPMQIRDVMSHTSGLTYDFLEDFPVAEQYRARQLMHDPTRTLEQLVDELATIPLAFAPGTMWHYSLGTDVTARLIEVISGQQLGDFLQERLFGPLGMTDTAFGVPESERGRISAMYGLPDIIAQDMTFSTLAAAFAAGDVGRRDVEATYPSDAADVFQRGGLGLFGTGSDYLRFANMLLTGKAEDGTRVLGRKTLELMHTNHLAPALRPYVLAGVPAPGYGFGLGSRVAMDIGQSALAGSPGEFGWAGAAKTYYWVDPVEEIVGVILTQHMVGFDLPEADFRAVVYQSIED</sequence>
<dbReference type="InterPro" id="IPR001466">
    <property type="entry name" value="Beta-lactam-related"/>
</dbReference>
<dbReference type="OrthoDB" id="9809635at2"/>
<name>A0A1I5SZ81_9ACTN</name>
<dbReference type="Pfam" id="PF00144">
    <property type="entry name" value="Beta-lactamase"/>
    <property type="match status" value="1"/>
</dbReference>
<organism evidence="2 3">
    <name type="scientific">Geodermatophilus dictyosporus</name>
    <dbReference type="NCBI Taxonomy" id="1523247"/>
    <lineage>
        <taxon>Bacteria</taxon>
        <taxon>Bacillati</taxon>
        <taxon>Actinomycetota</taxon>
        <taxon>Actinomycetes</taxon>
        <taxon>Geodermatophilales</taxon>
        <taxon>Geodermatophilaceae</taxon>
        <taxon>Geodermatophilus</taxon>
    </lineage>
</organism>
<dbReference type="EMBL" id="FOWQ01000008">
    <property type="protein sequence ID" value="SFP76028.1"/>
    <property type="molecule type" value="Genomic_DNA"/>
</dbReference>
<dbReference type="InterPro" id="IPR012338">
    <property type="entry name" value="Beta-lactam/transpept-like"/>
</dbReference>
<protein>
    <submittedName>
        <fullName evidence="2">CubicO group peptidase, beta-lactamase class C family</fullName>
    </submittedName>
</protein>
<proteinExistence type="predicted"/>
<dbReference type="AlphaFoldDB" id="A0A1I5SZ81"/>
<accession>A0A1I5SZ81</accession>
<evidence type="ECO:0000313" key="3">
    <source>
        <dbReference type="Proteomes" id="UP000198857"/>
    </source>
</evidence>
<dbReference type="SUPFAM" id="SSF56601">
    <property type="entry name" value="beta-lactamase/transpeptidase-like"/>
    <property type="match status" value="1"/>
</dbReference>
<dbReference type="STRING" id="1523247.SAMN05660464_4141"/>
<dbReference type="Gene3D" id="3.40.710.10">
    <property type="entry name" value="DD-peptidase/beta-lactamase superfamily"/>
    <property type="match status" value="1"/>
</dbReference>
<reference evidence="3" key="1">
    <citation type="submission" date="2016-10" db="EMBL/GenBank/DDBJ databases">
        <authorList>
            <person name="Varghese N."/>
            <person name="Submissions S."/>
        </authorList>
    </citation>
    <scope>NUCLEOTIDE SEQUENCE [LARGE SCALE GENOMIC DNA]</scope>
    <source>
        <strain evidence="3">DSM 44208</strain>
    </source>
</reference>
<dbReference type="PANTHER" id="PTHR43283">
    <property type="entry name" value="BETA-LACTAMASE-RELATED"/>
    <property type="match status" value="1"/>
</dbReference>
<evidence type="ECO:0000259" key="1">
    <source>
        <dbReference type="Pfam" id="PF00144"/>
    </source>
</evidence>
<feature type="domain" description="Beta-lactamase-related" evidence="1">
    <location>
        <begin position="27"/>
        <end position="406"/>
    </location>
</feature>
<dbReference type="Proteomes" id="UP000198857">
    <property type="component" value="Unassembled WGS sequence"/>
</dbReference>
<evidence type="ECO:0000313" key="2">
    <source>
        <dbReference type="EMBL" id="SFP76028.1"/>
    </source>
</evidence>
<dbReference type="PANTHER" id="PTHR43283:SF3">
    <property type="entry name" value="BETA-LACTAMASE FAMILY PROTEIN (AFU_ORTHOLOGUE AFUA_5G07500)"/>
    <property type="match status" value="1"/>
</dbReference>